<evidence type="ECO:0000256" key="2">
    <source>
        <dbReference type="SAM" id="MobiDB-lite"/>
    </source>
</evidence>
<dbReference type="AlphaFoldDB" id="A0A087TWW9"/>
<organism evidence="4 5">
    <name type="scientific">Stegodyphus mimosarum</name>
    <name type="common">African social velvet spider</name>
    <dbReference type="NCBI Taxonomy" id="407821"/>
    <lineage>
        <taxon>Eukaryota</taxon>
        <taxon>Metazoa</taxon>
        <taxon>Ecdysozoa</taxon>
        <taxon>Arthropoda</taxon>
        <taxon>Chelicerata</taxon>
        <taxon>Arachnida</taxon>
        <taxon>Araneae</taxon>
        <taxon>Araneomorphae</taxon>
        <taxon>Entelegynae</taxon>
        <taxon>Eresoidea</taxon>
        <taxon>Eresidae</taxon>
        <taxon>Stegodyphus</taxon>
    </lineage>
</organism>
<dbReference type="GO" id="GO:0005634">
    <property type="term" value="C:nucleus"/>
    <property type="evidence" value="ECO:0007669"/>
    <property type="project" value="TreeGrafter"/>
</dbReference>
<feature type="non-terminal residue" evidence="4">
    <location>
        <position position="387"/>
    </location>
</feature>
<dbReference type="Pfam" id="PF00651">
    <property type="entry name" value="BTB"/>
    <property type="match status" value="1"/>
</dbReference>
<evidence type="ECO:0000259" key="3">
    <source>
        <dbReference type="PROSITE" id="PS50097"/>
    </source>
</evidence>
<dbReference type="EMBL" id="KK117122">
    <property type="protein sequence ID" value="KFM69608.1"/>
    <property type="molecule type" value="Genomic_DNA"/>
</dbReference>
<dbReference type="SMART" id="SM00225">
    <property type="entry name" value="BTB"/>
    <property type="match status" value="1"/>
</dbReference>
<proteinExistence type="predicted"/>
<dbReference type="InterPro" id="IPR000210">
    <property type="entry name" value="BTB/POZ_dom"/>
</dbReference>
<dbReference type="CDD" id="cd18315">
    <property type="entry name" value="BTB_POZ_BAB-like"/>
    <property type="match status" value="1"/>
</dbReference>
<dbReference type="OrthoDB" id="2311693at2759"/>
<sequence length="387" mass="42924">MSHFCFKLKNHASNTLNLLENLRSMENFVDVTLACEGQLIKAHKVILSAGSKFFHNLFTTNPCQHPIIVMHNIKYSILKDIIDFMYKGEIYVTHDQLQEVLKTTKTLDVKGLTEIIQDVGSQETYNPLTALSSTPGSLASPCQSPRKKRIYVQNQVSDSASGSNEIVSNVKGVPLLASGEPTVCQTSVSTNISNSNILLPSGVIILPRTTKRLVNSPLKPVSVPLSEISIPELEVDPVPDHDYNAQSFRIVQMSSTSEQSETSSKPSAKSTEPLIHNITSSDLVPGPIIPSNPLTSVVILDQNASDSHFPTCSSPSVKAVHRLMRARISDKNEKIKRIRRRCVGCYKRLRVDQSSAEAQRLARRVTTYCDDCPKKPFYCLNCFFDNH</sequence>
<dbReference type="InterPro" id="IPR011333">
    <property type="entry name" value="SKP1/BTB/POZ_sf"/>
</dbReference>
<feature type="region of interest" description="Disordered" evidence="2">
    <location>
        <begin position="253"/>
        <end position="272"/>
    </location>
</feature>
<evidence type="ECO:0000313" key="5">
    <source>
        <dbReference type="Proteomes" id="UP000054359"/>
    </source>
</evidence>
<name>A0A087TWW9_STEMI</name>
<reference evidence="4 5" key="1">
    <citation type="submission" date="2013-11" db="EMBL/GenBank/DDBJ databases">
        <title>Genome sequencing of Stegodyphus mimosarum.</title>
        <authorList>
            <person name="Bechsgaard J."/>
        </authorList>
    </citation>
    <scope>NUCLEOTIDE SEQUENCE [LARGE SCALE GENOMIC DNA]</scope>
</reference>
<dbReference type="PROSITE" id="PS50097">
    <property type="entry name" value="BTB"/>
    <property type="match status" value="1"/>
</dbReference>
<dbReference type="InterPro" id="IPR051095">
    <property type="entry name" value="Dros_DevTransReg"/>
</dbReference>
<keyword evidence="1" id="KW-0539">Nucleus</keyword>
<dbReference type="GO" id="GO:0006357">
    <property type="term" value="P:regulation of transcription by RNA polymerase II"/>
    <property type="evidence" value="ECO:0007669"/>
    <property type="project" value="TreeGrafter"/>
</dbReference>
<feature type="compositionally biased region" description="Low complexity" evidence="2">
    <location>
        <begin position="254"/>
        <end position="264"/>
    </location>
</feature>
<dbReference type="SUPFAM" id="SSF54695">
    <property type="entry name" value="POZ domain"/>
    <property type="match status" value="1"/>
</dbReference>
<dbReference type="Proteomes" id="UP000054359">
    <property type="component" value="Unassembled WGS sequence"/>
</dbReference>
<gene>
    <name evidence="4" type="ORF">X975_03904</name>
</gene>
<dbReference type="Gene3D" id="3.30.710.10">
    <property type="entry name" value="Potassium Channel Kv1.1, Chain A"/>
    <property type="match status" value="1"/>
</dbReference>
<dbReference type="PANTHER" id="PTHR23110">
    <property type="entry name" value="BTB DOMAIN TRANSCRIPTION FACTOR"/>
    <property type="match status" value="1"/>
</dbReference>
<accession>A0A087TWW9</accession>
<dbReference type="STRING" id="407821.A0A087TWW9"/>
<feature type="domain" description="BTB" evidence="3">
    <location>
        <begin position="29"/>
        <end position="94"/>
    </location>
</feature>
<dbReference type="PANTHER" id="PTHR23110:SF109">
    <property type="entry name" value="FI07618P-RELATED"/>
    <property type="match status" value="1"/>
</dbReference>
<evidence type="ECO:0000313" key="4">
    <source>
        <dbReference type="EMBL" id="KFM69608.1"/>
    </source>
</evidence>
<keyword evidence="5" id="KW-1185">Reference proteome</keyword>
<protein>
    <submittedName>
        <fullName evidence="4">Protein bric-a-brac 2</fullName>
    </submittedName>
</protein>
<evidence type="ECO:0000256" key="1">
    <source>
        <dbReference type="ARBA" id="ARBA00023242"/>
    </source>
</evidence>